<keyword evidence="2" id="KW-1185">Reference proteome</keyword>
<organism evidence="1 2">
    <name type="scientific">Brachionus plicatilis</name>
    <name type="common">Marine rotifer</name>
    <name type="synonym">Brachionus muelleri</name>
    <dbReference type="NCBI Taxonomy" id="10195"/>
    <lineage>
        <taxon>Eukaryota</taxon>
        <taxon>Metazoa</taxon>
        <taxon>Spiralia</taxon>
        <taxon>Gnathifera</taxon>
        <taxon>Rotifera</taxon>
        <taxon>Eurotatoria</taxon>
        <taxon>Monogononta</taxon>
        <taxon>Pseudotrocha</taxon>
        <taxon>Ploima</taxon>
        <taxon>Brachionidae</taxon>
        <taxon>Brachionus</taxon>
    </lineage>
</organism>
<reference evidence="1 2" key="1">
    <citation type="journal article" date="2018" name="Sci. Rep.">
        <title>Genomic signatures of local adaptation to the degree of environmental predictability in rotifers.</title>
        <authorList>
            <person name="Franch-Gras L."/>
            <person name="Hahn C."/>
            <person name="Garcia-Roger E.M."/>
            <person name="Carmona M.J."/>
            <person name="Serra M."/>
            <person name="Gomez A."/>
        </authorList>
    </citation>
    <scope>NUCLEOTIDE SEQUENCE [LARGE SCALE GENOMIC DNA]</scope>
    <source>
        <strain evidence="1">HYR1</strain>
    </source>
</reference>
<evidence type="ECO:0000313" key="1">
    <source>
        <dbReference type="EMBL" id="RNA17484.1"/>
    </source>
</evidence>
<proteinExistence type="predicted"/>
<evidence type="ECO:0000313" key="2">
    <source>
        <dbReference type="Proteomes" id="UP000276133"/>
    </source>
</evidence>
<protein>
    <submittedName>
        <fullName evidence="1">Uncharacterized protein</fullName>
    </submittedName>
</protein>
<comment type="caution">
    <text evidence="1">The sequence shown here is derived from an EMBL/GenBank/DDBJ whole genome shotgun (WGS) entry which is preliminary data.</text>
</comment>
<gene>
    <name evidence="1" type="ORF">BpHYR1_024374</name>
</gene>
<accession>A0A3M7R286</accession>
<dbReference type="Proteomes" id="UP000276133">
    <property type="component" value="Unassembled WGS sequence"/>
</dbReference>
<name>A0A3M7R286_BRAPC</name>
<dbReference type="EMBL" id="REGN01004445">
    <property type="protein sequence ID" value="RNA17484.1"/>
    <property type="molecule type" value="Genomic_DNA"/>
</dbReference>
<sequence length="63" mass="7551">MNIMNLHKGSEDIKEDFQIKPPRTAVREKTFYQQDTQKCWCNYSLSLFEKSLDKDWFSCGLRT</sequence>
<dbReference type="AlphaFoldDB" id="A0A3M7R286"/>